<evidence type="ECO:0000313" key="2">
    <source>
        <dbReference type="Proteomes" id="UP000584867"/>
    </source>
</evidence>
<evidence type="ECO:0000313" key="1">
    <source>
        <dbReference type="EMBL" id="MBB5065889.1"/>
    </source>
</evidence>
<protein>
    <recommendedName>
        <fullName evidence="3">Lipoprotein</fullName>
    </recommendedName>
</protein>
<dbReference type="PROSITE" id="PS51257">
    <property type="entry name" value="PROKAR_LIPOPROTEIN"/>
    <property type="match status" value="1"/>
</dbReference>
<proteinExistence type="predicted"/>
<reference evidence="1 2" key="1">
    <citation type="submission" date="2020-08" db="EMBL/GenBank/DDBJ databases">
        <title>Genomic Encyclopedia of Type Strains, Phase IV (KMG-V): Genome sequencing to study the core and pangenomes of soil and plant-associated prokaryotes.</title>
        <authorList>
            <person name="Whitman W."/>
        </authorList>
    </citation>
    <scope>NUCLEOTIDE SEQUENCE [LARGE SCALE GENOMIC DNA]</scope>
    <source>
        <strain evidence="1 2">X5P3</strain>
    </source>
</reference>
<dbReference type="AlphaFoldDB" id="A0A7W7ZTI9"/>
<dbReference type="EMBL" id="JACHIO010000021">
    <property type="protein sequence ID" value="MBB5065889.1"/>
    <property type="molecule type" value="Genomic_DNA"/>
</dbReference>
<sequence length="163" mass="17560">MRVRLMLLAPGVILLCGVVGCTKTNPRVVTTLNTGAMLGSELPSNPLQNRVITSWIDKNAGTMSTLYGNDTAVQYARTGAQSGYPAGSALSVVTWTQQEDPRWFGGNIPAAAKSVEYVTIAPDQHFTYQRYEGSPLKQVDEEAGVAPNERTAYLLAQRAAVMP</sequence>
<evidence type="ECO:0008006" key="3">
    <source>
        <dbReference type="Google" id="ProtNLM"/>
    </source>
</evidence>
<dbReference type="Proteomes" id="UP000584867">
    <property type="component" value="Unassembled WGS sequence"/>
</dbReference>
<gene>
    <name evidence="1" type="ORF">HDF15_004259</name>
</gene>
<comment type="caution">
    <text evidence="1">The sequence shown here is derived from an EMBL/GenBank/DDBJ whole genome shotgun (WGS) entry which is preliminary data.</text>
</comment>
<name>A0A7W7ZTI9_9BACT</name>
<dbReference type="RefSeq" id="WP_184258970.1">
    <property type="nucleotide sequence ID" value="NZ_JACHIO010000021.1"/>
</dbReference>
<organism evidence="1 2">
    <name type="scientific">Granulicella mallensis</name>
    <dbReference type="NCBI Taxonomy" id="940614"/>
    <lineage>
        <taxon>Bacteria</taxon>
        <taxon>Pseudomonadati</taxon>
        <taxon>Acidobacteriota</taxon>
        <taxon>Terriglobia</taxon>
        <taxon>Terriglobales</taxon>
        <taxon>Acidobacteriaceae</taxon>
        <taxon>Granulicella</taxon>
    </lineage>
</organism>
<accession>A0A7W7ZTI9</accession>